<proteinExistence type="predicted"/>
<sequence>MADDQACRIVRGGVCFQTAPVGVCPQSFPVGNFGEPSAVRPVEQQDIGFFFYFFAGILCFLSA</sequence>
<accession>F7NJS8</accession>
<evidence type="ECO:0000313" key="2">
    <source>
        <dbReference type="Proteomes" id="UP000003240"/>
    </source>
</evidence>
<evidence type="ECO:0000313" key="1">
    <source>
        <dbReference type="EMBL" id="EGO63734.1"/>
    </source>
</evidence>
<protein>
    <submittedName>
        <fullName evidence="1">Uncharacterized protein</fullName>
    </submittedName>
</protein>
<comment type="caution">
    <text evidence="1">The sequence shown here is derived from an EMBL/GenBank/DDBJ whole genome shotgun (WGS) entry which is preliminary data.</text>
</comment>
<dbReference type="EMBL" id="AFGF01000098">
    <property type="protein sequence ID" value="EGO63734.1"/>
    <property type="molecule type" value="Genomic_DNA"/>
</dbReference>
<keyword evidence="2" id="KW-1185">Reference proteome</keyword>
<reference evidence="1 2" key="1">
    <citation type="journal article" date="2011" name="EMBO J.">
        <title>Structural diversity of bacterial flagellar motors.</title>
        <authorList>
            <person name="Chen S."/>
            <person name="Beeby M."/>
            <person name="Murphy G.E."/>
            <person name="Leadbetter J.R."/>
            <person name="Hendrixson D.R."/>
            <person name="Briegel A."/>
            <person name="Li Z."/>
            <person name="Shi J."/>
            <person name="Tocheva E.I."/>
            <person name="Muller A."/>
            <person name="Dobro M.J."/>
            <person name="Jensen G.J."/>
        </authorList>
    </citation>
    <scope>NUCLEOTIDE SEQUENCE [LARGE SCALE GENOMIC DNA]</scope>
    <source>
        <strain evidence="1 2">DSM 6540</strain>
    </source>
</reference>
<name>F7NJS8_9FIRM</name>
<gene>
    <name evidence="1" type="ORF">ALO_11679</name>
</gene>
<organism evidence="1 2">
    <name type="scientific">Acetonema longum DSM 6540</name>
    <dbReference type="NCBI Taxonomy" id="1009370"/>
    <lineage>
        <taxon>Bacteria</taxon>
        <taxon>Bacillati</taxon>
        <taxon>Bacillota</taxon>
        <taxon>Negativicutes</taxon>
        <taxon>Acetonemataceae</taxon>
        <taxon>Acetonema</taxon>
    </lineage>
</organism>
<dbReference type="STRING" id="1009370.ALO_11679"/>
<dbReference type="Proteomes" id="UP000003240">
    <property type="component" value="Unassembled WGS sequence"/>
</dbReference>
<dbReference type="AlphaFoldDB" id="F7NJS8"/>